<accession>A0ABW2UN34</accession>
<feature type="region of interest" description="Disordered" evidence="1">
    <location>
        <begin position="238"/>
        <end position="258"/>
    </location>
</feature>
<proteinExistence type="predicted"/>
<name>A0ABW2UN34_9RHOB</name>
<dbReference type="RefSeq" id="WP_377406752.1">
    <property type="nucleotide sequence ID" value="NZ_JBHTFQ010000015.1"/>
</dbReference>
<evidence type="ECO:0000256" key="1">
    <source>
        <dbReference type="SAM" id="MobiDB-lite"/>
    </source>
</evidence>
<dbReference type="Proteomes" id="UP001596516">
    <property type="component" value="Unassembled WGS sequence"/>
</dbReference>
<dbReference type="InterPro" id="IPR010836">
    <property type="entry name" value="SapC"/>
</dbReference>
<protein>
    <submittedName>
        <fullName evidence="2">SapC family protein</fullName>
    </submittedName>
</protein>
<dbReference type="Pfam" id="PF07277">
    <property type="entry name" value="SapC"/>
    <property type="match status" value="1"/>
</dbReference>
<gene>
    <name evidence="2" type="ORF">ACFQXB_18715</name>
</gene>
<organism evidence="2 3">
    <name type="scientific">Plastorhodobacter daqingensis</name>
    <dbReference type="NCBI Taxonomy" id="1387281"/>
    <lineage>
        <taxon>Bacteria</taxon>
        <taxon>Pseudomonadati</taxon>
        <taxon>Pseudomonadota</taxon>
        <taxon>Alphaproteobacteria</taxon>
        <taxon>Rhodobacterales</taxon>
        <taxon>Paracoccaceae</taxon>
        <taxon>Plastorhodobacter</taxon>
    </lineage>
</organism>
<evidence type="ECO:0000313" key="3">
    <source>
        <dbReference type="Proteomes" id="UP001596516"/>
    </source>
</evidence>
<comment type="caution">
    <text evidence="2">The sequence shown here is derived from an EMBL/GenBank/DDBJ whole genome shotgun (WGS) entry which is preliminary data.</text>
</comment>
<dbReference type="EMBL" id="JBHTFQ010000015">
    <property type="protein sequence ID" value="MFC7706209.1"/>
    <property type="molecule type" value="Genomic_DNA"/>
</dbReference>
<evidence type="ECO:0000313" key="2">
    <source>
        <dbReference type="EMBL" id="MFC7706209.1"/>
    </source>
</evidence>
<sequence>MFKSLAPLKFSDHSDLRFLQRQDYSFARSELITPIVIDEIADVAREYPIIFPKGSALPVALLGVQRDSNAYIGPTGGWRAAYIPAHIRHYPLAVTRIPAGEEGGAASSDEAVRFAVLIDVDSPLISRLEGDPVFEDDGSPSAIAQQKMQLLNTLQSRAGITQRLVAAIEAAGLLIERSIRITIEGEEDRQVTGLRVIDEAAMNKLDDAAFNKLRSTGALPLVYASLLSWANFRQGPIGKSHMQPKPGAGTGAPGAFMN</sequence>
<keyword evidence="3" id="KW-1185">Reference proteome</keyword>
<reference evidence="3" key="1">
    <citation type="journal article" date="2019" name="Int. J. Syst. Evol. Microbiol.">
        <title>The Global Catalogue of Microorganisms (GCM) 10K type strain sequencing project: providing services to taxonomists for standard genome sequencing and annotation.</title>
        <authorList>
            <consortium name="The Broad Institute Genomics Platform"/>
            <consortium name="The Broad Institute Genome Sequencing Center for Infectious Disease"/>
            <person name="Wu L."/>
            <person name="Ma J."/>
        </authorList>
    </citation>
    <scope>NUCLEOTIDE SEQUENCE [LARGE SCALE GENOMIC DNA]</scope>
    <source>
        <strain evidence="3">CGMCC 1.12750</strain>
    </source>
</reference>